<evidence type="ECO:0000313" key="6">
    <source>
        <dbReference type="EMBL" id="EPD98437.1"/>
    </source>
</evidence>
<sequence>MRFAVISDLHVRIDGLLYGLDTQKRLDDVLSDIDREAPDLVVVTGDLADCADLGSYRLIKERLESLSRPVYVLPGNHDDPVQMRQIFPAAPAVSVFSPGGYFTDAVETDEAILLFLTTTIPNTAAGRVSPEALQQIRHMRRKAICSQRALLVFLHHPPFRSGYIGMDACALENRREFLAAFGNVSPTGKTPSQKGSEVTAGIFCGHLHRPMASLVEGLPCWTVPSVAHSLAAFERSGAVRAAAAPPGWLRGTLTKDSLVCEFVEISAQPVFPIPFIPLRARVEEQALKVLSPANDHMSLRKD</sequence>
<dbReference type="GO" id="GO:0016787">
    <property type="term" value="F:hydrolase activity"/>
    <property type="evidence" value="ECO:0007669"/>
    <property type="project" value="UniProtKB-KW"/>
</dbReference>
<dbReference type="PATRIC" id="fig|1203554.3.peg.1812"/>
<dbReference type="PANTHER" id="PTHR42988">
    <property type="entry name" value="PHOSPHOHYDROLASE"/>
    <property type="match status" value="1"/>
</dbReference>
<dbReference type="InterPro" id="IPR004843">
    <property type="entry name" value="Calcineurin-like_PHP"/>
</dbReference>
<evidence type="ECO:0000313" key="7">
    <source>
        <dbReference type="Proteomes" id="UP000014400"/>
    </source>
</evidence>
<comment type="caution">
    <text evidence="6">The sequence shown here is derived from an EMBL/GenBank/DDBJ whole genome shotgun (WGS) entry which is preliminary data.</text>
</comment>
<dbReference type="Gene3D" id="3.60.21.10">
    <property type="match status" value="1"/>
</dbReference>
<evidence type="ECO:0000256" key="2">
    <source>
        <dbReference type="ARBA" id="ARBA00022801"/>
    </source>
</evidence>
<organism evidence="6 7">
    <name type="scientific">Sutterella wadsworthensis HGA0223</name>
    <dbReference type="NCBI Taxonomy" id="1203554"/>
    <lineage>
        <taxon>Bacteria</taxon>
        <taxon>Pseudomonadati</taxon>
        <taxon>Pseudomonadota</taxon>
        <taxon>Betaproteobacteria</taxon>
        <taxon>Burkholderiales</taxon>
        <taxon>Sutterellaceae</taxon>
        <taxon>Sutterella</taxon>
    </lineage>
</organism>
<proteinExistence type="inferred from homology"/>
<accession>S3BWH1</accession>
<dbReference type="InterPro" id="IPR050884">
    <property type="entry name" value="CNP_phosphodiesterase-III"/>
</dbReference>
<protein>
    <recommendedName>
        <fullName evidence="5">Calcineurin-like phosphoesterase domain-containing protein</fullName>
    </recommendedName>
</protein>
<dbReference type="AlphaFoldDB" id="S3BWH1"/>
<evidence type="ECO:0000256" key="3">
    <source>
        <dbReference type="ARBA" id="ARBA00023004"/>
    </source>
</evidence>
<gene>
    <name evidence="6" type="ORF">HMPREF1476_01728</name>
</gene>
<dbReference type="STRING" id="1203554.HMPREF1476_01728"/>
<keyword evidence="7" id="KW-1185">Reference proteome</keyword>
<keyword evidence="3" id="KW-0408">Iron</keyword>
<dbReference type="RefSeq" id="WP_016474903.1">
    <property type="nucleotide sequence ID" value="NZ_KE150480.1"/>
</dbReference>
<dbReference type="eggNOG" id="COG1409">
    <property type="taxonomic scope" value="Bacteria"/>
</dbReference>
<dbReference type="InterPro" id="IPR029052">
    <property type="entry name" value="Metallo-depent_PP-like"/>
</dbReference>
<dbReference type="PANTHER" id="PTHR42988:SF2">
    <property type="entry name" value="CYCLIC NUCLEOTIDE PHOSPHODIESTERASE CBUA0032-RELATED"/>
    <property type="match status" value="1"/>
</dbReference>
<evidence type="ECO:0000259" key="5">
    <source>
        <dbReference type="Pfam" id="PF00149"/>
    </source>
</evidence>
<reference evidence="6 7" key="1">
    <citation type="submission" date="2013-04" db="EMBL/GenBank/DDBJ databases">
        <title>The Genome Sequence of Sutterella wadsworthensis HGA0223.</title>
        <authorList>
            <consortium name="The Broad Institute Genomics Platform"/>
            <person name="Earl A."/>
            <person name="Ward D."/>
            <person name="Feldgarden M."/>
            <person name="Gevers D."/>
            <person name="Schmidt T.M."/>
            <person name="Dover J."/>
            <person name="Dai D."/>
            <person name="Walker B."/>
            <person name="Young S."/>
            <person name="Zeng Q."/>
            <person name="Gargeya S."/>
            <person name="Fitzgerald M."/>
            <person name="Haas B."/>
            <person name="Abouelleil A."/>
            <person name="Allen A.W."/>
            <person name="Alvarado L."/>
            <person name="Arachchi H.M."/>
            <person name="Berlin A.M."/>
            <person name="Chapman S.B."/>
            <person name="Gainer-Dewar J."/>
            <person name="Goldberg J."/>
            <person name="Griggs A."/>
            <person name="Gujja S."/>
            <person name="Hansen M."/>
            <person name="Howarth C."/>
            <person name="Imamovic A."/>
            <person name="Ireland A."/>
            <person name="Larimer J."/>
            <person name="McCowan C."/>
            <person name="Murphy C."/>
            <person name="Pearson M."/>
            <person name="Poon T.W."/>
            <person name="Priest M."/>
            <person name="Roberts A."/>
            <person name="Saif S."/>
            <person name="Shea T."/>
            <person name="Sisk P."/>
            <person name="Sykes S."/>
            <person name="Wortman J."/>
            <person name="Nusbaum C."/>
            <person name="Birren B."/>
        </authorList>
    </citation>
    <scope>NUCLEOTIDE SEQUENCE [LARGE SCALE GENOMIC DNA]</scope>
    <source>
        <strain evidence="6 7">HGA0223</strain>
    </source>
</reference>
<evidence type="ECO:0000256" key="4">
    <source>
        <dbReference type="ARBA" id="ARBA00025742"/>
    </source>
</evidence>
<dbReference type="GO" id="GO:0046872">
    <property type="term" value="F:metal ion binding"/>
    <property type="evidence" value="ECO:0007669"/>
    <property type="project" value="UniProtKB-KW"/>
</dbReference>
<evidence type="ECO:0000256" key="1">
    <source>
        <dbReference type="ARBA" id="ARBA00022723"/>
    </source>
</evidence>
<dbReference type="HOGENOM" id="CLU_070320_2_1_4"/>
<keyword evidence="1" id="KW-0479">Metal-binding</keyword>
<dbReference type="Proteomes" id="UP000014400">
    <property type="component" value="Unassembled WGS sequence"/>
</dbReference>
<feature type="domain" description="Calcineurin-like phosphoesterase" evidence="5">
    <location>
        <begin position="1"/>
        <end position="210"/>
    </location>
</feature>
<keyword evidence="2" id="KW-0378">Hydrolase</keyword>
<dbReference type="SUPFAM" id="SSF56300">
    <property type="entry name" value="Metallo-dependent phosphatases"/>
    <property type="match status" value="1"/>
</dbReference>
<name>S3BWH1_9BURK</name>
<dbReference type="EMBL" id="ATCF01000024">
    <property type="protein sequence ID" value="EPD98437.1"/>
    <property type="molecule type" value="Genomic_DNA"/>
</dbReference>
<dbReference type="Pfam" id="PF00149">
    <property type="entry name" value="Metallophos"/>
    <property type="match status" value="1"/>
</dbReference>
<comment type="similarity">
    <text evidence="4">Belongs to the cyclic nucleotide phosphodiesterase class-III family.</text>
</comment>